<evidence type="ECO:0000313" key="7">
    <source>
        <dbReference type="Proteomes" id="UP000503447"/>
    </source>
</evidence>
<evidence type="ECO:0000313" key="6">
    <source>
        <dbReference type="EMBL" id="QJW99814.1"/>
    </source>
</evidence>
<dbReference type="Gene3D" id="3.40.50.1980">
    <property type="entry name" value="Nitrogenase molybdenum iron protein domain"/>
    <property type="match status" value="2"/>
</dbReference>
<evidence type="ECO:0000256" key="5">
    <source>
        <dbReference type="SAM" id="Phobius"/>
    </source>
</evidence>
<keyword evidence="5" id="KW-1133">Transmembrane helix</keyword>
<name>A0A6M5Z208_9BACT</name>
<comment type="similarity">
    <text evidence="1 4">Belongs to the bacterial solute-binding protein 9 family.</text>
</comment>
<dbReference type="PRINTS" id="PR00690">
    <property type="entry name" value="ADHESNFAMILY"/>
</dbReference>
<evidence type="ECO:0000256" key="2">
    <source>
        <dbReference type="ARBA" id="ARBA00022448"/>
    </source>
</evidence>
<keyword evidence="2 4" id="KW-0813">Transport</keyword>
<dbReference type="KEGG" id="ftj:FTUN_7437"/>
<keyword evidence="3" id="KW-0732">Signal</keyword>
<proteinExistence type="inferred from homology"/>
<dbReference type="InterPro" id="IPR050492">
    <property type="entry name" value="Bact_metal-bind_prot9"/>
</dbReference>
<evidence type="ECO:0000256" key="4">
    <source>
        <dbReference type="RuleBase" id="RU003512"/>
    </source>
</evidence>
<dbReference type="PANTHER" id="PTHR42953">
    <property type="entry name" value="HIGH-AFFINITY ZINC UPTAKE SYSTEM PROTEIN ZNUA-RELATED"/>
    <property type="match status" value="1"/>
</dbReference>
<dbReference type="PROSITE" id="PS51257">
    <property type="entry name" value="PROKAR_LIPOPROTEIN"/>
    <property type="match status" value="1"/>
</dbReference>
<dbReference type="EMBL" id="CP053452">
    <property type="protein sequence ID" value="QJW99814.1"/>
    <property type="molecule type" value="Genomic_DNA"/>
</dbReference>
<evidence type="ECO:0000256" key="3">
    <source>
        <dbReference type="ARBA" id="ARBA00022729"/>
    </source>
</evidence>
<protein>
    <submittedName>
        <fullName evidence="6">Zinc ABC transporter, periplasmic-binding protein ZnuA</fullName>
    </submittedName>
</protein>
<keyword evidence="5" id="KW-0472">Membrane</keyword>
<dbReference type="GO" id="GO:0046872">
    <property type="term" value="F:metal ion binding"/>
    <property type="evidence" value="ECO:0007669"/>
    <property type="project" value="InterPro"/>
</dbReference>
<sequence length="329" mass="35992">MSRGHIWLKAAGVMGVGVLLALVMLGCGGSKTTGEWPEKPGPKIVVSFAPLYCLAANVAGDDATVKNVMTTTGPHDFNPTADEVKLLSKADFFFIIGLGLDEDTAKKMKDGANNSNLKVVELGEKLPADKLCEGKCEHDHGHDGKHDHGKDPHIWLSPDHAILMVNVIRDELKAADPAHAAGYDARAADYIKKLAALKEDGLAQLKGKENKRLVSFHDSLAYFEQAYDLKVMGVLTQKPGEEPDEKQMKKLIRLCADEQHPIRVIAVEPQYSTSTSGATLKKELINRGVKDPVLVEIDPLETVRPDELTPDWYEKKMRANVKALADAMK</sequence>
<dbReference type="Pfam" id="PF01297">
    <property type="entry name" value="ZnuA"/>
    <property type="match status" value="1"/>
</dbReference>
<dbReference type="SUPFAM" id="SSF53807">
    <property type="entry name" value="Helical backbone' metal receptor"/>
    <property type="match status" value="1"/>
</dbReference>
<dbReference type="InterPro" id="IPR006128">
    <property type="entry name" value="Lipoprotein_PsaA-like"/>
</dbReference>
<dbReference type="Proteomes" id="UP000503447">
    <property type="component" value="Chromosome"/>
</dbReference>
<dbReference type="GO" id="GO:0007155">
    <property type="term" value="P:cell adhesion"/>
    <property type="evidence" value="ECO:0007669"/>
    <property type="project" value="InterPro"/>
</dbReference>
<dbReference type="InterPro" id="IPR006127">
    <property type="entry name" value="ZnuA-like"/>
</dbReference>
<keyword evidence="7" id="KW-1185">Reference proteome</keyword>
<accession>A0A6M5Z208</accession>
<evidence type="ECO:0000256" key="1">
    <source>
        <dbReference type="ARBA" id="ARBA00011028"/>
    </source>
</evidence>
<feature type="transmembrane region" description="Helical" evidence="5">
    <location>
        <begin position="6"/>
        <end position="27"/>
    </location>
</feature>
<reference evidence="7" key="1">
    <citation type="submission" date="2020-05" db="EMBL/GenBank/DDBJ databases">
        <title>Frigoriglobus tundricola gen. nov., sp. nov., a psychrotolerant cellulolytic planctomycete of the family Gemmataceae with two divergent copies of 16S rRNA gene.</title>
        <authorList>
            <person name="Kulichevskaya I.S."/>
            <person name="Ivanova A.A."/>
            <person name="Naumoff D.G."/>
            <person name="Beletsky A.V."/>
            <person name="Rijpstra W.I.C."/>
            <person name="Sinninghe Damste J.S."/>
            <person name="Mardanov A.V."/>
            <person name="Ravin N.V."/>
            <person name="Dedysh S.N."/>
        </authorList>
    </citation>
    <scope>NUCLEOTIDE SEQUENCE [LARGE SCALE GENOMIC DNA]</scope>
    <source>
        <strain evidence="7">PL17</strain>
    </source>
</reference>
<dbReference type="RefSeq" id="WP_171474714.1">
    <property type="nucleotide sequence ID" value="NZ_CP053452.2"/>
</dbReference>
<keyword evidence="5" id="KW-0812">Transmembrane</keyword>
<dbReference type="PANTHER" id="PTHR42953:SF3">
    <property type="entry name" value="HIGH-AFFINITY ZINC UPTAKE SYSTEM PROTEIN ZNUA"/>
    <property type="match status" value="1"/>
</dbReference>
<dbReference type="GO" id="GO:0030001">
    <property type="term" value="P:metal ion transport"/>
    <property type="evidence" value="ECO:0007669"/>
    <property type="project" value="InterPro"/>
</dbReference>
<dbReference type="AlphaFoldDB" id="A0A6M5Z208"/>
<gene>
    <name evidence="6" type="ORF">FTUN_7437</name>
</gene>
<organism evidence="6 7">
    <name type="scientific">Frigoriglobus tundricola</name>
    <dbReference type="NCBI Taxonomy" id="2774151"/>
    <lineage>
        <taxon>Bacteria</taxon>
        <taxon>Pseudomonadati</taxon>
        <taxon>Planctomycetota</taxon>
        <taxon>Planctomycetia</taxon>
        <taxon>Gemmatales</taxon>
        <taxon>Gemmataceae</taxon>
        <taxon>Frigoriglobus</taxon>
    </lineage>
</organism>